<feature type="zinc finger region" description="C3H1-type" evidence="6">
    <location>
        <begin position="2"/>
        <end position="29"/>
    </location>
</feature>
<dbReference type="GO" id="GO:0005634">
    <property type="term" value="C:nucleus"/>
    <property type="evidence" value="ECO:0007669"/>
    <property type="project" value="UniProtKB-SubCell"/>
</dbReference>
<dbReference type="GO" id="GO:0008270">
    <property type="term" value="F:zinc ion binding"/>
    <property type="evidence" value="ECO:0007669"/>
    <property type="project" value="UniProtKB-KW"/>
</dbReference>
<feature type="region of interest" description="Disordered" evidence="7">
    <location>
        <begin position="250"/>
        <end position="276"/>
    </location>
</feature>
<dbReference type="SMART" id="SM00356">
    <property type="entry name" value="ZnF_C3H1"/>
    <property type="match status" value="1"/>
</dbReference>
<sequence length="394" mass="42653">MQFKKELCRNFQRGHCRFGESCRYLHATQQQQQQPKSVVFGSGAGAQTGANQHQKPNPFGFGVQNSSQSRAAADFGTKQNQPKPFQNTWSRSSAVPNGGATGKPDNQAQANHKCTDPETCRRQIAEDFKTERPLWKLTCYSHSRNAPCEIVGDISYEELRTAAYDDARRGLSFQSIVERERNLLNSKEVEFDSFLRKPYAIPPNSTLASQSPFSGARPNAFLLTAQNSAPPSVTRFSQPGASQNMVFGRPSAPSTNAFQQPNAFPNSSQSGAFGTHNLPFRSEGAFSNQLPTQTLGNSNTSNMAGFSNGGNINAGSNLFSPPVAPAQISISTSNNSPIPPNGPNFSTGGPANTNVQLGNNLQTENVSGDSSVWLKEKWNPGEIPEEAPPDGFVY</sequence>
<proteinExistence type="predicted"/>
<keyword evidence="2 6" id="KW-0479">Metal-binding</keyword>
<evidence type="ECO:0000256" key="3">
    <source>
        <dbReference type="ARBA" id="ARBA00022771"/>
    </source>
</evidence>
<feature type="compositionally biased region" description="Polar residues" evidence="7">
    <location>
        <begin position="345"/>
        <end position="370"/>
    </location>
</feature>
<evidence type="ECO:0000256" key="2">
    <source>
        <dbReference type="ARBA" id="ARBA00022723"/>
    </source>
</evidence>
<accession>A0A2N9GDI2</accession>
<feature type="domain" description="C3H1-type" evidence="8">
    <location>
        <begin position="2"/>
        <end position="29"/>
    </location>
</feature>
<evidence type="ECO:0000256" key="6">
    <source>
        <dbReference type="PROSITE-ProRule" id="PRU00723"/>
    </source>
</evidence>
<evidence type="ECO:0000256" key="7">
    <source>
        <dbReference type="SAM" id="MobiDB-lite"/>
    </source>
</evidence>
<evidence type="ECO:0000313" key="9">
    <source>
        <dbReference type="EMBL" id="SPC97301.1"/>
    </source>
</evidence>
<feature type="compositionally biased region" description="Polar residues" evidence="7">
    <location>
        <begin position="252"/>
        <end position="272"/>
    </location>
</feature>
<evidence type="ECO:0000256" key="1">
    <source>
        <dbReference type="ARBA" id="ARBA00004123"/>
    </source>
</evidence>
<dbReference type="Gene3D" id="4.10.1000.10">
    <property type="entry name" value="Zinc finger, CCCH-type"/>
    <property type="match status" value="1"/>
</dbReference>
<dbReference type="SUPFAM" id="SSF90229">
    <property type="entry name" value="CCCH zinc finger"/>
    <property type="match status" value="1"/>
</dbReference>
<reference evidence="9" key="1">
    <citation type="submission" date="2018-02" db="EMBL/GenBank/DDBJ databases">
        <authorList>
            <person name="Cohen D.B."/>
            <person name="Kent A.D."/>
        </authorList>
    </citation>
    <scope>NUCLEOTIDE SEQUENCE</scope>
</reference>
<dbReference type="PANTHER" id="PTHR46527">
    <property type="entry name" value="NUCLEOPORIN-LIKE PROTEIN 2"/>
    <property type="match status" value="1"/>
</dbReference>
<dbReference type="InterPro" id="IPR036855">
    <property type="entry name" value="Znf_CCCH_sf"/>
</dbReference>
<feature type="compositionally biased region" description="Polar residues" evidence="7">
    <location>
        <begin position="77"/>
        <end position="95"/>
    </location>
</feature>
<protein>
    <recommendedName>
        <fullName evidence="8">C3H1-type domain-containing protein</fullName>
    </recommendedName>
</protein>
<keyword evidence="4 6" id="KW-0862">Zinc</keyword>
<evidence type="ECO:0000259" key="8">
    <source>
        <dbReference type="PROSITE" id="PS50103"/>
    </source>
</evidence>
<dbReference type="Pfam" id="PF00642">
    <property type="entry name" value="zf-CCCH"/>
    <property type="match status" value="1"/>
</dbReference>
<dbReference type="InterPro" id="IPR000571">
    <property type="entry name" value="Znf_CCCH"/>
</dbReference>
<name>A0A2N9GDI2_FAGSY</name>
<evidence type="ECO:0000256" key="4">
    <source>
        <dbReference type="ARBA" id="ARBA00022833"/>
    </source>
</evidence>
<feature type="region of interest" description="Disordered" evidence="7">
    <location>
        <begin position="35"/>
        <end position="116"/>
    </location>
</feature>
<dbReference type="PROSITE" id="PS50103">
    <property type="entry name" value="ZF_C3H1"/>
    <property type="match status" value="1"/>
</dbReference>
<gene>
    <name evidence="9" type="ORF">FSB_LOCUS25183</name>
</gene>
<feature type="region of interest" description="Disordered" evidence="7">
    <location>
        <begin position="328"/>
        <end position="394"/>
    </location>
</feature>
<dbReference type="AlphaFoldDB" id="A0A2N9GDI2"/>
<keyword evidence="5" id="KW-0539">Nucleus</keyword>
<dbReference type="InterPro" id="IPR051767">
    <property type="entry name" value="Nucleoporin_NUP42"/>
</dbReference>
<organism evidence="9">
    <name type="scientific">Fagus sylvatica</name>
    <name type="common">Beechnut</name>
    <dbReference type="NCBI Taxonomy" id="28930"/>
    <lineage>
        <taxon>Eukaryota</taxon>
        <taxon>Viridiplantae</taxon>
        <taxon>Streptophyta</taxon>
        <taxon>Embryophyta</taxon>
        <taxon>Tracheophyta</taxon>
        <taxon>Spermatophyta</taxon>
        <taxon>Magnoliopsida</taxon>
        <taxon>eudicotyledons</taxon>
        <taxon>Gunneridae</taxon>
        <taxon>Pentapetalae</taxon>
        <taxon>rosids</taxon>
        <taxon>fabids</taxon>
        <taxon>Fagales</taxon>
        <taxon>Fagaceae</taxon>
        <taxon>Fagus</taxon>
    </lineage>
</organism>
<dbReference type="EMBL" id="OIVN01001757">
    <property type="protein sequence ID" value="SPC97301.1"/>
    <property type="molecule type" value="Genomic_DNA"/>
</dbReference>
<evidence type="ECO:0000256" key="5">
    <source>
        <dbReference type="ARBA" id="ARBA00023242"/>
    </source>
</evidence>
<keyword evidence="3 6" id="KW-0863">Zinc-finger</keyword>
<comment type="subcellular location">
    <subcellularLocation>
        <location evidence="1">Nucleus</location>
    </subcellularLocation>
</comment>
<dbReference type="PANTHER" id="PTHR46527:SF1">
    <property type="entry name" value="NUCLEOPORIN NUP42"/>
    <property type="match status" value="1"/>
</dbReference>